<dbReference type="RefSeq" id="WP_216548461.1">
    <property type="nucleotide sequence ID" value="NZ_JAHLQO010000001.1"/>
</dbReference>
<evidence type="ECO:0000313" key="2">
    <source>
        <dbReference type="EMBL" id="MBU5668631.1"/>
    </source>
</evidence>
<name>A0ABS6FEM3_9FIRM</name>
<protein>
    <submittedName>
        <fullName evidence="2">DUF4298 domain-containing protein</fullName>
    </submittedName>
</protein>
<dbReference type="EMBL" id="JAHLQO010000001">
    <property type="protein sequence ID" value="MBU5668631.1"/>
    <property type="molecule type" value="Genomic_DNA"/>
</dbReference>
<evidence type="ECO:0000313" key="3">
    <source>
        <dbReference type="Proteomes" id="UP000783742"/>
    </source>
</evidence>
<dbReference type="InterPro" id="IPR025384">
    <property type="entry name" value="DUF4298"/>
</dbReference>
<comment type="caution">
    <text evidence="2">The sequence shown here is derived from an EMBL/GenBank/DDBJ whole genome shotgun (WGS) entry which is preliminary data.</text>
</comment>
<organism evidence="2 3">
    <name type="scientific">Peptoniphilus ovalis</name>
    <dbReference type="NCBI Taxonomy" id="2841503"/>
    <lineage>
        <taxon>Bacteria</taxon>
        <taxon>Bacillati</taxon>
        <taxon>Bacillota</taxon>
        <taxon>Tissierellia</taxon>
        <taxon>Tissierellales</taxon>
        <taxon>Peptoniphilaceae</taxon>
        <taxon>Peptoniphilus</taxon>
    </lineage>
</organism>
<proteinExistence type="predicted"/>
<accession>A0ABS6FEM3</accession>
<dbReference type="Pfam" id="PF14131">
    <property type="entry name" value="DUF4298"/>
    <property type="match status" value="1"/>
</dbReference>
<evidence type="ECO:0000256" key="1">
    <source>
        <dbReference type="SAM" id="Coils"/>
    </source>
</evidence>
<sequence length="106" mass="12472">MGKNIDDRIKVITEMEKILNEHGEIINELEKAVEKFRNHQEEYNRLSEYYSSEEYFKDLELDENGELPDDLARGVLSEDAVFNLFGENYNMAVEMLEIATEILKNH</sequence>
<feature type="coiled-coil region" evidence="1">
    <location>
        <begin position="12"/>
        <end position="49"/>
    </location>
</feature>
<reference evidence="2 3" key="1">
    <citation type="submission" date="2021-06" db="EMBL/GenBank/DDBJ databases">
        <authorList>
            <person name="Sun Q."/>
            <person name="Li D."/>
        </authorList>
    </citation>
    <scope>NUCLEOTIDE SEQUENCE [LARGE SCALE GENOMIC DNA]</scope>
    <source>
        <strain evidence="2 3">MSJ-1</strain>
    </source>
</reference>
<keyword evidence="1" id="KW-0175">Coiled coil</keyword>
<dbReference type="Proteomes" id="UP000783742">
    <property type="component" value="Unassembled WGS sequence"/>
</dbReference>
<keyword evidence="3" id="KW-1185">Reference proteome</keyword>
<gene>
    <name evidence="2" type="ORF">KQI68_02135</name>
</gene>